<protein>
    <recommendedName>
        <fullName evidence="2">Lipoprotein</fullName>
    </recommendedName>
</protein>
<reference evidence="1" key="1">
    <citation type="submission" date="2018-06" db="EMBL/GenBank/DDBJ databases">
        <authorList>
            <person name="Zhirakovskaya E."/>
        </authorList>
    </citation>
    <scope>NUCLEOTIDE SEQUENCE</scope>
</reference>
<dbReference type="EMBL" id="UOGF01000117">
    <property type="protein sequence ID" value="VAX33632.1"/>
    <property type="molecule type" value="Genomic_DNA"/>
</dbReference>
<dbReference type="AlphaFoldDB" id="A0A3B1CYW4"/>
<gene>
    <name evidence="1" type="ORF">MNBD_NITROSPIRAE01-2177</name>
</gene>
<evidence type="ECO:0000313" key="1">
    <source>
        <dbReference type="EMBL" id="VAX33632.1"/>
    </source>
</evidence>
<dbReference type="PROSITE" id="PS51257">
    <property type="entry name" value="PROKAR_LIPOPROTEIN"/>
    <property type="match status" value="1"/>
</dbReference>
<sequence length="420" mass="43323">MKRHYLSLVLFVLIPSFLSACGSGGGSSPTASVPLSPSVVTKSASSAVIRALTLGVEGVTVRTTLLLPVTAGSESVVIESRAKVSPGMSDVAQIFEEVQRFKGLSPSVSGRIFRVGTEGSIPFQQSCGSGNISHNGTPNDTSDDSFSITLSCSGFGADQGSTASGSFSSGPKRDANNVIEAYELIYGSYFVLNTFAINDFQNGSRIGTSTESSSRNGTILLDVAPGNCFRGSAFENVAGTFNITGTDRRDSDGDGLFELDEAYALTNLVISIAETPACANGPVTITLNGTQSFTNFNDASLNTSSTFNNVELIITPTTKLINGIISTKGFENSLSGTMTVSSGALCVNSTHSIVTETPFFTANGASCAVLGKQLLTNTTSGQVVAVSATAVGGLDIDVGNDGIIEDNFADCKKATVCTTP</sequence>
<proteinExistence type="predicted"/>
<organism evidence="1">
    <name type="scientific">hydrothermal vent metagenome</name>
    <dbReference type="NCBI Taxonomy" id="652676"/>
    <lineage>
        <taxon>unclassified sequences</taxon>
        <taxon>metagenomes</taxon>
        <taxon>ecological metagenomes</taxon>
    </lineage>
</organism>
<evidence type="ECO:0008006" key="2">
    <source>
        <dbReference type="Google" id="ProtNLM"/>
    </source>
</evidence>
<accession>A0A3B1CYW4</accession>
<name>A0A3B1CYW4_9ZZZZ</name>